<protein>
    <submittedName>
        <fullName evidence="1">10466_t:CDS:1</fullName>
    </submittedName>
</protein>
<comment type="caution">
    <text evidence="1">The sequence shown here is derived from an EMBL/GenBank/DDBJ whole genome shotgun (WGS) entry which is preliminary data.</text>
</comment>
<gene>
    <name evidence="1" type="ORF">ACOLOM_LOCUS11530</name>
</gene>
<organism evidence="1 2">
    <name type="scientific">Acaulospora colombiana</name>
    <dbReference type="NCBI Taxonomy" id="27376"/>
    <lineage>
        <taxon>Eukaryota</taxon>
        <taxon>Fungi</taxon>
        <taxon>Fungi incertae sedis</taxon>
        <taxon>Mucoromycota</taxon>
        <taxon>Glomeromycotina</taxon>
        <taxon>Glomeromycetes</taxon>
        <taxon>Diversisporales</taxon>
        <taxon>Acaulosporaceae</taxon>
        <taxon>Acaulospora</taxon>
    </lineage>
</organism>
<feature type="non-terminal residue" evidence="1">
    <location>
        <position position="207"/>
    </location>
</feature>
<dbReference type="Proteomes" id="UP000789525">
    <property type="component" value="Unassembled WGS sequence"/>
</dbReference>
<accession>A0ACA9PXD1</accession>
<dbReference type="EMBL" id="CAJVPT010041937">
    <property type="protein sequence ID" value="CAG8729076.1"/>
    <property type="molecule type" value="Genomic_DNA"/>
</dbReference>
<evidence type="ECO:0000313" key="2">
    <source>
        <dbReference type="Proteomes" id="UP000789525"/>
    </source>
</evidence>
<proteinExistence type="predicted"/>
<sequence length="207" mass="23807">MPWNKGSRSEKIFVDLNIIYANGNEYSFEELRAKIREYEVKTKVESTNDRAAESQAPQSKGITQLSNKTNSECHEQTIPRMSPTLLHPKKLFKRPSPTINTKAAFADIMELFNQPLNCEHSDDYKEDENSDKSNDQTPRRKKSDVPRTPQNNCVTPVFKGSAKNDALENCSNLRDNNRRVPFELMTPIQETSREYKSNCTTPFRLSE</sequence>
<keyword evidence="2" id="KW-1185">Reference proteome</keyword>
<name>A0ACA9PXD1_9GLOM</name>
<evidence type="ECO:0000313" key="1">
    <source>
        <dbReference type="EMBL" id="CAG8729076.1"/>
    </source>
</evidence>
<reference evidence="1" key="1">
    <citation type="submission" date="2021-06" db="EMBL/GenBank/DDBJ databases">
        <authorList>
            <person name="Kallberg Y."/>
            <person name="Tangrot J."/>
            <person name="Rosling A."/>
        </authorList>
    </citation>
    <scope>NUCLEOTIDE SEQUENCE</scope>
    <source>
        <strain evidence="1">CL356</strain>
    </source>
</reference>